<dbReference type="Gene3D" id="2.40.40.10">
    <property type="entry name" value="RlpA-like domain"/>
    <property type="match status" value="1"/>
</dbReference>
<dbReference type="OrthoDB" id="4898945at2759"/>
<feature type="chain" id="PRO_5034554174" description="Cerato-platanin" evidence="4">
    <location>
        <begin position="21"/>
        <end position="145"/>
    </location>
</feature>
<dbReference type="Proteomes" id="UP000518752">
    <property type="component" value="Unassembled WGS sequence"/>
</dbReference>
<evidence type="ECO:0000256" key="4">
    <source>
        <dbReference type="SAM" id="SignalP"/>
    </source>
</evidence>
<name>A0A8H5GD06_9AGAR</name>
<evidence type="ECO:0000256" key="1">
    <source>
        <dbReference type="ARBA" id="ARBA00004613"/>
    </source>
</evidence>
<evidence type="ECO:0000256" key="3">
    <source>
        <dbReference type="ARBA" id="ARBA00022525"/>
    </source>
</evidence>
<dbReference type="AlphaFoldDB" id="A0A8H5GD06"/>
<keyword evidence="4" id="KW-0732">Signal</keyword>
<evidence type="ECO:0000256" key="2">
    <source>
        <dbReference type="ARBA" id="ARBA00010421"/>
    </source>
</evidence>
<evidence type="ECO:0000313" key="6">
    <source>
        <dbReference type="Proteomes" id="UP000518752"/>
    </source>
</evidence>
<proteinExistence type="inferred from homology"/>
<gene>
    <name evidence="5" type="ORF">D9757_011003</name>
</gene>
<dbReference type="InterPro" id="IPR010829">
    <property type="entry name" value="Cerato-platanin"/>
</dbReference>
<feature type="signal peptide" evidence="4">
    <location>
        <begin position="1"/>
        <end position="20"/>
    </location>
</feature>
<accession>A0A8H5GD06</accession>
<comment type="similarity">
    <text evidence="2">Belongs to the cerato-platanin family.</text>
</comment>
<evidence type="ECO:0000313" key="5">
    <source>
        <dbReference type="EMBL" id="KAF5362779.1"/>
    </source>
</evidence>
<organism evidence="5 6">
    <name type="scientific">Collybiopsis confluens</name>
    <dbReference type="NCBI Taxonomy" id="2823264"/>
    <lineage>
        <taxon>Eukaryota</taxon>
        <taxon>Fungi</taxon>
        <taxon>Dikarya</taxon>
        <taxon>Basidiomycota</taxon>
        <taxon>Agaricomycotina</taxon>
        <taxon>Agaricomycetes</taxon>
        <taxon>Agaricomycetidae</taxon>
        <taxon>Agaricales</taxon>
        <taxon>Marasmiineae</taxon>
        <taxon>Omphalotaceae</taxon>
        <taxon>Collybiopsis</taxon>
    </lineage>
</organism>
<dbReference type="InterPro" id="IPR036908">
    <property type="entry name" value="RlpA-like_sf"/>
</dbReference>
<dbReference type="GO" id="GO:0005576">
    <property type="term" value="C:extracellular region"/>
    <property type="evidence" value="ECO:0007669"/>
    <property type="project" value="UniProtKB-SubCell"/>
</dbReference>
<dbReference type="Pfam" id="PF07249">
    <property type="entry name" value="Cerato-platanin"/>
    <property type="match status" value="1"/>
</dbReference>
<protein>
    <recommendedName>
        <fullName evidence="7">Cerato-platanin</fullName>
    </recommendedName>
</protein>
<dbReference type="EMBL" id="JAACJN010000198">
    <property type="protein sequence ID" value="KAF5362779.1"/>
    <property type="molecule type" value="Genomic_DNA"/>
</dbReference>
<comment type="subcellular location">
    <subcellularLocation>
        <location evidence="1">Secreted</location>
    </subcellularLocation>
</comment>
<evidence type="ECO:0008006" key="7">
    <source>
        <dbReference type="Google" id="ProtNLM"/>
    </source>
</evidence>
<sequence length="145" mass="14601">MKFFTSVFISAVAAATLAAAETLQYDPAYDVGSSSLATVACSDGANGLLTKGFSTFDSLPNFPNIGAFGQVAGFNSANCGTCWQVTYTASNGDSETLNILAVDHAGQGLINVSEEAMNTLTGGNAVAFGAVPVDIVQVASSACGL</sequence>
<dbReference type="SUPFAM" id="SSF50685">
    <property type="entry name" value="Barwin-like endoglucanases"/>
    <property type="match status" value="1"/>
</dbReference>
<reference evidence="5 6" key="1">
    <citation type="journal article" date="2020" name="ISME J.">
        <title>Uncovering the hidden diversity of litter-decomposition mechanisms in mushroom-forming fungi.</title>
        <authorList>
            <person name="Floudas D."/>
            <person name="Bentzer J."/>
            <person name="Ahren D."/>
            <person name="Johansson T."/>
            <person name="Persson P."/>
            <person name="Tunlid A."/>
        </authorList>
    </citation>
    <scope>NUCLEOTIDE SEQUENCE [LARGE SCALE GENOMIC DNA]</scope>
    <source>
        <strain evidence="5 6">CBS 406.79</strain>
    </source>
</reference>
<keyword evidence="6" id="KW-1185">Reference proteome</keyword>
<keyword evidence="3" id="KW-0964">Secreted</keyword>
<comment type="caution">
    <text evidence="5">The sequence shown here is derived from an EMBL/GenBank/DDBJ whole genome shotgun (WGS) entry which is preliminary data.</text>
</comment>
<dbReference type="CDD" id="cd22778">
    <property type="entry name" value="DPBB_CEPL-like"/>
    <property type="match status" value="1"/>
</dbReference>